<dbReference type="CDD" id="cd00643">
    <property type="entry name" value="HMG-CoA_reductase_classI"/>
    <property type="match status" value="1"/>
</dbReference>
<comment type="similarity">
    <text evidence="3 12">Belongs to the HMG-CoA reductase family.</text>
</comment>
<dbReference type="GO" id="GO:0016104">
    <property type="term" value="P:triterpenoid biosynthetic process"/>
    <property type="evidence" value="ECO:0007669"/>
    <property type="project" value="UniProtKB-ARBA"/>
</dbReference>
<evidence type="ECO:0000256" key="11">
    <source>
        <dbReference type="ARBA" id="ARBA00023229"/>
    </source>
</evidence>
<keyword evidence="6 12" id="KW-0521">NADP</keyword>
<dbReference type="PROSITE" id="PS50065">
    <property type="entry name" value="HMG_COA_REDUCTASE_4"/>
    <property type="match status" value="1"/>
</dbReference>
<evidence type="ECO:0000256" key="4">
    <source>
        <dbReference type="ARBA" id="ARBA00022692"/>
    </source>
</evidence>
<dbReference type="InterPro" id="IPR023076">
    <property type="entry name" value="HMG_CoA_Rdtase_CS"/>
</dbReference>
<keyword evidence="9 12" id="KW-0472">Membrane</keyword>
<evidence type="ECO:0000256" key="6">
    <source>
        <dbReference type="ARBA" id="ARBA00022857"/>
    </source>
</evidence>
<keyword evidence="8 12" id="KW-0560">Oxidoreductase</keyword>
<comment type="pathway">
    <text evidence="2 12">Metabolic intermediate biosynthesis; (R)-mevalonate biosynthesis; (R)-mevalonate from acetyl-CoA: step 3/3.</text>
</comment>
<organism evidence="14">
    <name type="scientific">Isodon rubescens</name>
    <name type="common">Rabdosia rubescens</name>
    <dbReference type="NCBI Taxonomy" id="587669"/>
    <lineage>
        <taxon>Eukaryota</taxon>
        <taxon>Viridiplantae</taxon>
        <taxon>Streptophyta</taxon>
        <taxon>Embryophyta</taxon>
        <taxon>Tracheophyta</taxon>
        <taxon>Spermatophyta</taxon>
        <taxon>Magnoliopsida</taxon>
        <taxon>eudicotyledons</taxon>
        <taxon>Gunneridae</taxon>
        <taxon>Pentapetalae</taxon>
        <taxon>asterids</taxon>
        <taxon>lamiids</taxon>
        <taxon>Lamiales</taxon>
        <taxon>Lamiaceae</taxon>
        <taxon>Nepetoideae</taxon>
        <taxon>Ocimeae</taxon>
        <taxon>Isodoninae</taxon>
        <taxon>Isodon</taxon>
    </lineage>
</organism>
<evidence type="ECO:0000256" key="7">
    <source>
        <dbReference type="ARBA" id="ARBA00022989"/>
    </source>
</evidence>
<evidence type="ECO:0000256" key="2">
    <source>
        <dbReference type="ARBA" id="ARBA00005084"/>
    </source>
</evidence>
<evidence type="ECO:0000256" key="1">
    <source>
        <dbReference type="ARBA" id="ARBA00004477"/>
    </source>
</evidence>
<dbReference type="SUPFAM" id="SSF56542">
    <property type="entry name" value="Substrate-binding domain of HMG-CoA reductase"/>
    <property type="match status" value="1"/>
</dbReference>
<keyword evidence="10" id="KW-0325">Glycoprotein</keyword>
<keyword evidence="7 12" id="KW-1133">Transmembrane helix</keyword>
<evidence type="ECO:0000256" key="10">
    <source>
        <dbReference type="ARBA" id="ARBA00023180"/>
    </source>
</evidence>
<dbReference type="GO" id="GO:0016126">
    <property type="term" value="P:sterol biosynthetic process"/>
    <property type="evidence" value="ECO:0007669"/>
    <property type="project" value="TreeGrafter"/>
</dbReference>
<dbReference type="GO" id="GO:0005789">
    <property type="term" value="C:endoplasmic reticulum membrane"/>
    <property type="evidence" value="ECO:0007669"/>
    <property type="project" value="UniProtKB-SubCell"/>
</dbReference>
<evidence type="ECO:0000256" key="5">
    <source>
        <dbReference type="ARBA" id="ARBA00022824"/>
    </source>
</evidence>
<proteinExistence type="inferred from homology"/>
<evidence type="ECO:0000256" key="8">
    <source>
        <dbReference type="ARBA" id="ARBA00023002"/>
    </source>
</evidence>
<evidence type="ECO:0000256" key="3">
    <source>
        <dbReference type="ARBA" id="ARBA00007661"/>
    </source>
</evidence>
<dbReference type="GO" id="GO:0005778">
    <property type="term" value="C:peroxisomal membrane"/>
    <property type="evidence" value="ECO:0007669"/>
    <property type="project" value="TreeGrafter"/>
</dbReference>
<evidence type="ECO:0000256" key="13">
    <source>
        <dbReference type="SAM" id="MobiDB-lite"/>
    </source>
</evidence>
<name>A0A516QJC2_ISORU</name>
<dbReference type="UniPathway" id="UPA00058">
    <property type="reaction ID" value="UER00103"/>
</dbReference>
<dbReference type="GO" id="GO:0004420">
    <property type="term" value="F:hydroxymethylglutaryl-CoA reductase (NADPH) activity"/>
    <property type="evidence" value="ECO:0007669"/>
    <property type="project" value="UniProtKB-EC"/>
</dbReference>
<protein>
    <recommendedName>
        <fullName evidence="12">3-hydroxy-3-methylglutaryl coenzyme A reductase</fullName>
        <shortName evidence="12">HMG-CoA reductase</shortName>
        <ecNumber evidence="12">1.1.1.34</ecNumber>
    </recommendedName>
</protein>
<dbReference type="InterPro" id="IPR009023">
    <property type="entry name" value="HMG_CoA_Rdtase_NAD(P)-bd_sf"/>
</dbReference>
<dbReference type="PROSITE" id="PS01192">
    <property type="entry name" value="HMG_COA_REDUCTASE_3"/>
    <property type="match status" value="1"/>
</dbReference>
<dbReference type="FunFam" id="1.10.3270.10:FF:000002">
    <property type="entry name" value="3-hydroxy-3-methylglutaryl coenzyme A reductase"/>
    <property type="match status" value="1"/>
</dbReference>
<dbReference type="InterPro" id="IPR023282">
    <property type="entry name" value="HMG_CoA_Rdtase_N"/>
</dbReference>
<dbReference type="PANTHER" id="PTHR10572">
    <property type="entry name" value="3-HYDROXY-3-METHYLGLUTARYL-COENZYME A REDUCTASE"/>
    <property type="match status" value="1"/>
</dbReference>
<comment type="subcellular location">
    <subcellularLocation>
        <location evidence="1 12">Endoplasmic reticulum membrane</location>
        <topology evidence="1 12">Multi-pass membrane protein</topology>
    </subcellularLocation>
</comment>
<dbReference type="EMBL" id="MK344323">
    <property type="protein sequence ID" value="QDQ03534.1"/>
    <property type="molecule type" value="Genomic_DNA"/>
</dbReference>
<dbReference type="EC" id="1.1.1.34" evidence="12"/>
<evidence type="ECO:0000256" key="12">
    <source>
        <dbReference type="RuleBase" id="RU361219"/>
    </source>
</evidence>
<feature type="transmembrane region" description="Helical" evidence="12">
    <location>
        <begin position="43"/>
        <end position="64"/>
    </location>
</feature>
<comment type="catalytic activity">
    <reaction evidence="12">
        <text>(R)-mevalonate + 2 NADP(+) + CoA = (3S)-3-hydroxy-3-methylglutaryl-CoA + 2 NADPH + 2 H(+)</text>
        <dbReference type="Rhea" id="RHEA:15989"/>
        <dbReference type="ChEBI" id="CHEBI:15378"/>
        <dbReference type="ChEBI" id="CHEBI:36464"/>
        <dbReference type="ChEBI" id="CHEBI:43074"/>
        <dbReference type="ChEBI" id="CHEBI:57287"/>
        <dbReference type="ChEBI" id="CHEBI:57783"/>
        <dbReference type="ChEBI" id="CHEBI:58349"/>
        <dbReference type="EC" id="1.1.1.34"/>
    </reaction>
</comment>
<dbReference type="FunFam" id="3.90.770.10:FF:000001">
    <property type="entry name" value="3-hydroxy-3-methylglutaryl coenzyme A reductase"/>
    <property type="match status" value="1"/>
</dbReference>
<dbReference type="GO" id="GO:0016135">
    <property type="term" value="P:saponin biosynthetic process"/>
    <property type="evidence" value="ECO:0007669"/>
    <property type="project" value="UniProtKB-ARBA"/>
</dbReference>
<dbReference type="InterPro" id="IPR009029">
    <property type="entry name" value="HMG_CoA_Rdtase_sub-bd_dom_sf"/>
</dbReference>
<dbReference type="Gene3D" id="3.30.70.420">
    <property type="entry name" value="Hydroxymethylglutaryl-CoA reductase, class I/II, NAD/NADP-binding domain"/>
    <property type="match status" value="1"/>
</dbReference>
<dbReference type="AlphaFoldDB" id="A0A516QJC2"/>
<feature type="transmembrane region" description="Helical" evidence="12">
    <location>
        <begin position="85"/>
        <end position="104"/>
    </location>
</feature>
<dbReference type="PANTHER" id="PTHR10572:SF43">
    <property type="entry name" value="3-HYDROXY-3-METHYLGLUTARYL COENZYME A REDUCTASE"/>
    <property type="match status" value="1"/>
</dbReference>
<evidence type="ECO:0000313" key="14">
    <source>
        <dbReference type="EMBL" id="QDQ03534.1"/>
    </source>
</evidence>
<dbReference type="InterPro" id="IPR023074">
    <property type="entry name" value="HMG_CoA_Rdtase_cat_sf"/>
</dbReference>
<dbReference type="Gene3D" id="1.10.3270.10">
    <property type="entry name" value="HMGR, N-terminal domain"/>
    <property type="match status" value="1"/>
</dbReference>
<accession>A0A516QJC2</accession>
<feature type="region of interest" description="Disordered" evidence="13">
    <location>
        <begin position="1"/>
        <end position="31"/>
    </location>
</feature>
<dbReference type="GO" id="GO:0009753">
    <property type="term" value="P:response to jasmonic acid"/>
    <property type="evidence" value="ECO:0007669"/>
    <property type="project" value="UniProtKB-ARBA"/>
</dbReference>
<dbReference type="PROSITE" id="PS00066">
    <property type="entry name" value="HMG_COA_REDUCTASE_1"/>
    <property type="match status" value="1"/>
</dbReference>
<reference evidence="14" key="1">
    <citation type="submission" date="2018-12" db="EMBL/GenBank/DDBJ databases">
        <authorList>
            <person name="Liu X."/>
        </authorList>
    </citation>
    <scope>NUCLEOTIDE SEQUENCE</scope>
</reference>
<dbReference type="PROSITE" id="PS00318">
    <property type="entry name" value="HMG_COA_REDUCTASE_2"/>
    <property type="match status" value="1"/>
</dbReference>
<keyword evidence="11" id="KW-0414">Isoprene biosynthesis</keyword>
<dbReference type="InterPro" id="IPR004554">
    <property type="entry name" value="HMG_CoA_Rdtase_eu_arc"/>
</dbReference>
<dbReference type="PRINTS" id="PR00071">
    <property type="entry name" value="HMGCOARDTASE"/>
</dbReference>
<keyword evidence="5 12" id="KW-0256">Endoplasmic reticulum</keyword>
<dbReference type="FunFam" id="3.30.70.420:FF:000001">
    <property type="entry name" value="3-hydroxy-3-methylglutaryl coenzyme A reductase"/>
    <property type="match status" value="1"/>
</dbReference>
<evidence type="ECO:0000256" key="9">
    <source>
        <dbReference type="ARBA" id="ARBA00023136"/>
    </source>
</evidence>
<dbReference type="SUPFAM" id="SSF55035">
    <property type="entry name" value="NAD-binding domain of HMG-CoA reductase"/>
    <property type="match status" value="1"/>
</dbReference>
<dbReference type="Gene3D" id="3.90.770.10">
    <property type="entry name" value="3-hydroxy-3-methylglutaryl-coenzyme A Reductase, Chain A, domain 2"/>
    <property type="match status" value="1"/>
</dbReference>
<dbReference type="GO" id="GO:0015936">
    <property type="term" value="P:coenzyme A metabolic process"/>
    <property type="evidence" value="ECO:0007669"/>
    <property type="project" value="InterPro"/>
</dbReference>
<keyword evidence="4 12" id="KW-0812">Transmembrane</keyword>
<dbReference type="InterPro" id="IPR002202">
    <property type="entry name" value="HMG_CoA_Rdtase"/>
</dbReference>
<dbReference type="Pfam" id="PF00368">
    <property type="entry name" value="HMG-CoA_red"/>
    <property type="match status" value="1"/>
</dbReference>
<sequence>MDIRRRPPKPPLRTTPLHPHSASGAVVSSKSPASPRASDALPLPLFLTNGIFFTLFFSVAYFLLHRWREKIRSSVPLHVLTLSELAAILSLIASFIYLLGFFGIDFVQSFISKSDSDMDEDRSIHCSVPTSIVAKPEKSADLPEDEEDIINRVVSGEIPSYSLESKLGDCFMAAKIRREALQRQTGRSVEGLALEGFDYESILGQCCEMPVGYVQIPVGIAGPLLLNGREYSVPMATTEGCLVASTNRGFKAIYASGGAECVLLRDGMTRAPVVRFPSAKRATELKFFLEDPHNFETLSVIFNKSSRFARLQDIKCAIAGKNLYIRFRCSTGDAMGMNMVSKGVQNVLNYLQNEFPDMDVIGISGNFCSDKKPSAVNWIEGRGKSVVCEAVISGDVVTKVLKTTVPALVELNMLKNLTGSAVAGALGGFNAHAANIVSAIFIATGQDPAQNIESSHCITMMEAVNDGMDLHISVTMPSIEVGTVGGGTQLASQSACLNLLGVKGASKESPGSNSQLLATVVAGSVLAGELSLMSAIAAGQLVKSHMKYNRSSRDITKLGS</sequence>
<dbReference type="NCBIfam" id="TIGR00533">
    <property type="entry name" value="HMG_CoA_R_NADP"/>
    <property type="match status" value="1"/>
</dbReference>